<dbReference type="InterPro" id="IPR035892">
    <property type="entry name" value="C2_domain_sf"/>
</dbReference>
<keyword evidence="16" id="KW-1185">Reference proteome</keyword>
<dbReference type="Gene3D" id="2.60.40.150">
    <property type="entry name" value="C2 domain"/>
    <property type="match status" value="1"/>
</dbReference>
<dbReference type="InterPro" id="IPR052847">
    <property type="entry name" value="Ext_Synaptotagmin/KAHRP-like"/>
</dbReference>
<dbReference type="InterPro" id="IPR031468">
    <property type="entry name" value="SMP_LBD"/>
</dbReference>
<comment type="catalytic activity">
    <reaction evidence="8">
        <text>glycyl-tRNA(Ala) + H2O = tRNA(Ala) + glycine + H(+)</text>
        <dbReference type="Rhea" id="RHEA:53744"/>
        <dbReference type="Rhea" id="RHEA-COMP:9657"/>
        <dbReference type="Rhea" id="RHEA-COMP:13640"/>
        <dbReference type="ChEBI" id="CHEBI:15377"/>
        <dbReference type="ChEBI" id="CHEBI:15378"/>
        <dbReference type="ChEBI" id="CHEBI:57305"/>
        <dbReference type="ChEBI" id="CHEBI:78442"/>
        <dbReference type="ChEBI" id="CHEBI:78522"/>
        <dbReference type="EC" id="3.1.1.96"/>
    </reaction>
</comment>
<dbReference type="EC" id="3.1.1.96" evidence="3 10"/>
<dbReference type="Proteomes" id="UP000604825">
    <property type="component" value="Unassembled WGS sequence"/>
</dbReference>
<feature type="domain" description="C2" evidence="13">
    <location>
        <begin position="270"/>
        <end position="384"/>
    </location>
</feature>
<sequence>MDAAELPLVYHIGLVLAVLWAAAAIGFRGSLLYLLAFLYLYMVNARCAVRLRKRIQHEEMKSAYQRRLLSDAESVRWLNYSINKMWPVCMEKIVSQLLRPIIPWFLDKFKPWTVSKAGIQELYMGRNPPIFTSMRVLPETSDDDHLVLELGMNFLSGEDMSAVLAMQLHKSVGLGMTAKMHLTSMHVEGKILVGVKFVRSWPFLGRVRLCFVEPPYFQMTVKPLINHGLDVTEFPGISGWLDKLMDSAFGQTLVEPNMIVINVEKFASTPSDNNWFSIEERPPIAYVKLEILEGTDMKPSDINGLADPYVKGRLGPFKFQTQIQRKTLSPKWFEEFKIPITSWEATNELVMEVRDKDPMFDDSLGQCTINLHELRGGQRHDKWMSLNNVKKGRIHLAVTVEDISEDQNRSSLDESLKQADTEVPVSTYVYSKVDSGELPEEKKVLMDEVEHINIDGQEQPGGLYVHRPGTGVPRTWESRKGRARNPDTQIHQEVDKSKEIPTPKGSGQGGLFNVGSFFRRNSRKGSSKNLDPSLPATPGSQSVTELDPKLPQTPRPNLKELGEKRTSIKIVVNEEASLADKVGDAENSGEDVAKVIEKNAGEPGRSLTSTMSRKFSRKRADDRLSDIPEQIEAHGSESVSEGPILVRGERMITEGHPTMEHGNRGGAEHDAAGAKVEGRIVSAIGPGLLVLVGVHEADTDSDADYICRKVLNMRLFPNDKTEKAWDQSVMQRNFEVLLVSQFTLYGILKGNKPDFHVAMPPAKAKPFYASLVEKFQRSYSADSVKDGVFGAMMKVSLVNDGPVTMQIDSPSLQGAAQSSNGNDDLVTYGDARVPKETWI</sequence>
<dbReference type="SUPFAM" id="SSF69500">
    <property type="entry name" value="DTD-like"/>
    <property type="match status" value="1"/>
</dbReference>
<dbReference type="FunFam" id="3.50.80.10:FF:000001">
    <property type="entry name" value="D-aminoacyl-tRNA deacylase"/>
    <property type="match status" value="1"/>
</dbReference>
<comment type="catalytic activity">
    <reaction evidence="9">
        <text>a D-aminoacyl-tRNA + H2O = a tRNA + a D-alpha-amino acid + H(+)</text>
        <dbReference type="Rhea" id="RHEA:13953"/>
        <dbReference type="Rhea" id="RHEA-COMP:10123"/>
        <dbReference type="Rhea" id="RHEA-COMP:10124"/>
        <dbReference type="ChEBI" id="CHEBI:15377"/>
        <dbReference type="ChEBI" id="CHEBI:15378"/>
        <dbReference type="ChEBI" id="CHEBI:59871"/>
        <dbReference type="ChEBI" id="CHEBI:78442"/>
        <dbReference type="ChEBI" id="CHEBI:79333"/>
        <dbReference type="EC" id="3.1.1.96"/>
    </reaction>
</comment>
<gene>
    <name evidence="15" type="ORF">NCGR_LOCUS26792</name>
</gene>
<comment type="similarity">
    <text evidence="2 10">Belongs to the DTD family.</text>
</comment>
<dbReference type="EMBL" id="CAJGYO010000006">
    <property type="protein sequence ID" value="CAD6240061.1"/>
    <property type="molecule type" value="Genomic_DNA"/>
</dbReference>
<dbReference type="Pfam" id="PF02580">
    <property type="entry name" value="Tyr_Deacylase"/>
    <property type="match status" value="1"/>
</dbReference>
<keyword evidence="10" id="KW-0963">Cytoplasm</keyword>
<dbReference type="GO" id="GO:0016020">
    <property type="term" value="C:membrane"/>
    <property type="evidence" value="ECO:0007669"/>
    <property type="project" value="UniProtKB-SubCell"/>
</dbReference>
<evidence type="ECO:0000256" key="12">
    <source>
        <dbReference type="SAM" id="Phobius"/>
    </source>
</evidence>
<dbReference type="OrthoDB" id="270970at2759"/>
<dbReference type="GO" id="GO:0006869">
    <property type="term" value="P:lipid transport"/>
    <property type="evidence" value="ECO:0007669"/>
    <property type="project" value="UniProtKB-KW"/>
</dbReference>
<keyword evidence="12" id="KW-0812">Transmembrane</keyword>
<dbReference type="PANTHER" id="PTHR47042:SF1">
    <property type="entry name" value="OS01G0242600 PROTEIN"/>
    <property type="match status" value="1"/>
</dbReference>
<organism evidence="15 16">
    <name type="scientific">Miscanthus lutarioriparius</name>
    <dbReference type="NCBI Taxonomy" id="422564"/>
    <lineage>
        <taxon>Eukaryota</taxon>
        <taxon>Viridiplantae</taxon>
        <taxon>Streptophyta</taxon>
        <taxon>Embryophyta</taxon>
        <taxon>Tracheophyta</taxon>
        <taxon>Spermatophyta</taxon>
        <taxon>Magnoliopsida</taxon>
        <taxon>Liliopsida</taxon>
        <taxon>Poales</taxon>
        <taxon>Poaceae</taxon>
        <taxon>PACMAD clade</taxon>
        <taxon>Panicoideae</taxon>
        <taxon>Andropogonodae</taxon>
        <taxon>Andropogoneae</taxon>
        <taxon>Saccharinae</taxon>
        <taxon>Miscanthus</taxon>
    </lineage>
</organism>
<keyword evidence="10" id="KW-0378">Hydrolase</keyword>
<proteinExistence type="inferred from homology"/>
<dbReference type="CDD" id="cd00030">
    <property type="entry name" value="C2"/>
    <property type="match status" value="1"/>
</dbReference>
<feature type="region of interest" description="Disordered" evidence="11">
    <location>
        <begin position="602"/>
        <end position="622"/>
    </location>
</feature>
<comment type="caution">
    <text evidence="15">The sequence shown here is derived from an EMBL/GenBank/DDBJ whole genome shotgun (WGS) entry which is preliminary data.</text>
</comment>
<dbReference type="PROSITE" id="PS51847">
    <property type="entry name" value="SMP"/>
    <property type="match status" value="1"/>
</dbReference>
<feature type="compositionally biased region" description="Basic and acidic residues" evidence="11">
    <location>
        <begin position="490"/>
        <end position="501"/>
    </location>
</feature>
<dbReference type="GO" id="GO:0008289">
    <property type="term" value="F:lipid binding"/>
    <property type="evidence" value="ECO:0007669"/>
    <property type="project" value="UniProtKB-KW"/>
</dbReference>
<evidence type="ECO:0000256" key="10">
    <source>
        <dbReference type="RuleBase" id="RU003470"/>
    </source>
</evidence>
<dbReference type="InterPro" id="IPR023509">
    <property type="entry name" value="DTD-like_sf"/>
</dbReference>
<name>A0A811PB08_9POAL</name>
<dbReference type="CDD" id="cd21669">
    <property type="entry name" value="SMP_SF"/>
    <property type="match status" value="1"/>
</dbReference>
<feature type="domain" description="SMP-LTD" evidence="14">
    <location>
        <begin position="71"/>
        <end position="264"/>
    </location>
</feature>
<dbReference type="GO" id="GO:0051499">
    <property type="term" value="F:D-aminoacyl-tRNA deacylase activity"/>
    <property type="evidence" value="ECO:0007669"/>
    <property type="project" value="UniProtKB-EC"/>
</dbReference>
<dbReference type="AlphaFoldDB" id="A0A811PB08"/>
<evidence type="ECO:0000313" key="16">
    <source>
        <dbReference type="Proteomes" id="UP000604825"/>
    </source>
</evidence>
<keyword evidence="6" id="KW-0446">Lipid-binding</keyword>
<feature type="transmembrane region" description="Helical" evidence="12">
    <location>
        <begin position="7"/>
        <end position="25"/>
    </location>
</feature>
<dbReference type="PROSITE" id="PS50004">
    <property type="entry name" value="C2"/>
    <property type="match status" value="1"/>
</dbReference>
<evidence type="ECO:0000256" key="8">
    <source>
        <dbReference type="ARBA" id="ARBA00047676"/>
    </source>
</evidence>
<evidence type="ECO:0000313" key="15">
    <source>
        <dbReference type="EMBL" id="CAD6240061.1"/>
    </source>
</evidence>
<feature type="region of interest" description="Disordered" evidence="11">
    <location>
        <begin position="458"/>
        <end position="559"/>
    </location>
</feature>
<evidence type="ECO:0000256" key="9">
    <source>
        <dbReference type="ARBA" id="ARBA00048018"/>
    </source>
</evidence>
<keyword evidence="4" id="KW-0813">Transport</keyword>
<dbReference type="GO" id="GO:0000049">
    <property type="term" value="F:tRNA binding"/>
    <property type="evidence" value="ECO:0007669"/>
    <property type="project" value="UniProtKB-KW"/>
</dbReference>
<dbReference type="InterPro" id="IPR003732">
    <property type="entry name" value="Daa-tRNA_deacyls_DTD"/>
</dbReference>
<keyword evidence="12" id="KW-1133">Transmembrane helix</keyword>
<dbReference type="SMART" id="SM00239">
    <property type="entry name" value="C2"/>
    <property type="match status" value="1"/>
</dbReference>
<accession>A0A811PB08</accession>
<protein>
    <recommendedName>
        <fullName evidence="3 10">D-aminoacyl-tRNA deacylase</fullName>
        <ecNumber evidence="3 10">3.1.1.96</ecNumber>
    </recommendedName>
</protein>
<evidence type="ECO:0000256" key="3">
    <source>
        <dbReference type="ARBA" id="ARBA00013056"/>
    </source>
</evidence>
<keyword evidence="10" id="KW-0820">tRNA-binding</keyword>
<evidence type="ECO:0000259" key="13">
    <source>
        <dbReference type="PROSITE" id="PS50004"/>
    </source>
</evidence>
<dbReference type="PANTHER" id="PTHR47042">
    <property type="entry name" value="C2 DOMAIN-CONTAINING PROTEIN-LIKE"/>
    <property type="match status" value="1"/>
</dbReference>
<evidence type="ECO:0000256" key="7">
    <source>
        <dbReference type="ARBA" id="ARBA00023136"/>
    </source>
</evidence>
<keyword evidence="7 12" id="KW-0472">Membrane</keyword>
<evidence type="ECO:0000256" key="1">
    <source>
        <dbReference type="ARBA" id="ARBA00004370"/>
    </source>
</evidence>
<keyword evidence="10" id="KW-0694">RNA-binding</keyword>
<dbReference type="SUPFAM" id="SSF49562">
    <property type="entry name" value="C2 domain (Calcium/lipid-binding domain, CaLB)"/>
    <property type="match status" value="1"/>
</dbReference>
<evidence type="ECO:0000259" key="14">
    <source>
        <dbReference type="PROSITE" id="PS51847"/>
    </source>
</evidence>
<dbReference type="NCBIfam" id="TIGR00256">
    <property type="entry name" value="D-aminoacyl-tRNA deacylase"/>
    <property type="match status" value="1"/>
</dbReference>
<reference evidence="15" key="1">
    <citation type="submission" date="2020-10" db="EMBL/GenBank/DDBJ databases">
        <authorList>
            <person name="Han B."/>
            <person name="Lu T."/>
            <person name="Zhao Q."/>
            <person name="Huang X."/>
            <person name="Zhao Y."/>
        </authorList>
    </citation>
    <scope>NUCLEOTIDE SEQUENCE</scope>
</reference>
<comment type="subcellular location">
    <subcellularLocation>
        <location evidence="10">Cytoplasm</location>
    </subcellularLocation>
    <subcellularLocation>
        <location evidence="1">Membrane</location>
    </subcellularLocation>
</comment>
<evidence type="ECO:0000256" key="11">
    <source>
        <dbReference type="SAM" id="MobiDB-lite"/>
    </source>
</evidence>
<evidence type="ECO:0000256" key="5">
    <source>
        <dbReference type="ARBA" id="ARBA00023055"/>
    </source>
</evidence>
<evidence type="ECO:0000256" key="2">
    <source>
        <dbReference type="ARBA" id="ARBA00009673"/>
    </source>
</evidence>
<dbReference type="Gene3D" id="3.50.80.10">
    <property type="entry name" value="D-tyrosyl-tRNA(Tyr) deacylase"/>
    <property type="match status" value="1"/>
</dbReference>
<evidence type="ECO:0000256" key="6">
    <source>
        <dbReference type="ARBA" id="ARBA00023121"/>
    </source>
</evidence>
<keyword evidence="5" id="KW-0445">Lipid transport</keyword>
<dbReference type="GO" id="GO:0005737">
    <property type="term" value="C:cytoplasm"/>
    <property type="evidence" value="ECO:0007669"/>
    <property type="project" value="UniProtKB-SubCell"/>
</dbReference>
<dbReference type="InterPro" id="IPR000008">
    <property type="entry name" value="C2_dom"/>
</dbReference>
<dbReference type="Pfam" id="PF00168">
    <property type="entry name" value="C2"/>
    <property type="match status" value="1"/>
</dbReference>
<evidence type="ECO:0000256" key="4">
    <source>
        <dbReference type="ARBA" id="ARBA00022448"/>
    </source>
</evidence>